<dbReference type="InterPro" id="IPR036237">
    <property type="entry name" value="Xyl_isomerase-like_sf"/>
</dbReference>
<dbReference type="InterPro" id="IPR050417">
    <property type="entry name" value="Sugar_Epim/Isomerase"/>
</dbReference>
<dbReference type="EMBL" id="CP162601">
    <property type="protein sequence ID" value="XDK24905.1"/>
    <property type="molecule type" value="Genomic_DNA"/>
</dbReference>
<dbReference type="NCBIfam" id="NF009688">
    <property type="entry name" value="PRK13209.1"/>
    <property type="match status" value="1"/>
</dbReference>
<gene>
    <name evidence="4" type="ORF">AB0763_12155</name>
</gene>
<keyword evidence="1" id="KW-0413">Isomerase</keyword>
<dbReference type="SUPFAM" id="SSF51658">
    <property type="entry name" value="Xylose isomerase-like"/>
    <property type="match status" value="1"/>
</dbReference>
<proteinExistence type="predicted"/>
<evidence type="ECO:0000256" key="1">
    <source>
        <dbReference type="ARBA" id="ARBA00023235"/>
    </source>
</evidence>
<dbReference type="PANTHER" id="PTHR43489">
    <property type="entry name" value="ISOMERASE"/>
    <property type="match status" value="1"/>
</dbReference>
<evidence type="ECO:0000256" key="2">
    <source>
        <dbReference type="NCBIfam" id="TIGR00542"/>
    </source>
</evidence>
<evidence type="ECO:0000313" key="4">
    <source>
        <dbReference type="EMBL" id="XDK24905.1"/>
    </source>
</evidence>
<dbReference type="NCBIfam" id="TIGR00542">
    <property type="entry name" value="hxl6Piso_put"/>
    <property type="match status" value="1"/>
</dbReference>
<evidence type="ECO:0000259" key="3">
    <source>
        <dbReference type="Pfam" id="PF01261"/>
    </source>
</evidence>
<dbReference type="GO" id="GO:0016861">
    <property type="term" value="F:intramolecular oxidoreductase activity, interconverting aldoses and ketoses"/>
    <property type="evidence" value="ECO:0007669"/>
    <property type="project" value="InterPro"/>
</dbReference>
<dbReference type="InterPro" id="IPR013022">
    <property type="entry name" value="Xyl_isomerase-like_TIM-brl"/>
</dbReference>
<dbReference type="Gene3D" id="3.20.20.150">
    <property type="entry name" value="Divalent-metal-dependent TIM barrel enzymes"/>
    <property type="match status" value="1"/>
</dbReference>
<dbReference type="RefSeq" id="WP_306102036.1">
    <property type="nucleotide sequence ID" value="NZ_CP162601.1"/>
</dbReference>
<feature type="domain" description="Xylose isomerase-like TIM barrel" evidence="3">
    <location>
        <begin position="27"/>
        <end position="272"/>
    </location>
</feature>
<sequence>MYTTPTKPRLGMYEKAMPDDFTWQQRFETAAEMGFDFIEISVDESEHRSARLDWSDEDIYALRRLSEQYGMPIQSLCLSLHRAYPFGSADPNKREKALEIMKKAIAFAYKLGVRCIQLAGYDVYYEPSTADSHRHFVAGMKASAALAEQAGLLLAVEIMETPYLNSLSKFEIIKREVPSPFFMAYPDVGNISAWHYDVPTELKLSQHHVVQIHLKDTLKTRGDQPGQYRDLVIGEGEVDFPNIFSALADIQYRGPLVIEMWANDDKNWKENLVIAKQRIHQFAQQSHFEL</sequence>
<dbReference type="AlphaFoldDB" id="A0AB39HEA5"/>
<dbReference type="InterPro" id="IPR004560">
    <property type="entry name" value="L-Ru-5P_3-Epase"/>
</dbReference>
<name>A0AB39HEA5_9VIBR</name>
<dbReference type="KEGG" id="vih:AB0763_12155"/>
<dbReference type="GO" id="GO:0019852">
    <property type="term" value="P:L-ascorbic acid metabolic process"/>
    <property type="evidence" value="ECO:0007669"/>
    <property type="project" value="TreeGrafter"/>
</dbReference>
<accession>A0AB39HEA5</accession>
<dbReference type="PANTHER" id="PTHR43489:SF1">
    <property type="entry name" value="L-RIBULOSE-5-PHOSPHATE 3-EPIMERASE SGBU-RELATED"/>
    <property type="match status" value="1"/>
</dbReference>
<dbReference type="NCBIfam" id="NF009689">
    <property type="entry name" value="PRK13210.1"/>
    <property type="match status" value="1"/>
</dbReference>
<organism evidence="4">
    <name type="scientific">Vibrio sp. HB236076</name>
    <dbReference type="NCBI Taxonomy" id="3232307"/>
    <lineage>
        <taxon>Bacteria</taxon>
        <taxon>Pseudomonadati</taxon>
        <taxon>Pseudomonadota</taxon>
        <taxon>Gammaproteobacteria</taxon>
        <taxon>Vibrionales</taxon>
        <taxon>Vibrionaceae</taxon>
        <taxon>Vibrio</taxon>
    </lineage>
</organism>
<dbReference type="GO" id="GO:0034015">
    <property type="term" value="F:L-ribulose-5-phosphate 3-epimerase activity"/>
    <property type="evidence" value="ECO:0007669"/>
    <property type="project" value="TreeGrafter"/>
</dbReference>
<dbReference type="Pfam" id="PF01261">
    <property type="entry name" value="AP_endonuc_2"/>
    <property type="match status" value="1"/>
</dbReference>
<protein>
    <recommendedName>
        <fullName evidence="2">L-ribulose-5-phosphate 3-epimerase</fullName>
    </recommendedName>
</protein>
<reference evidence="4" key="1">
    <citation type="submission" date="2024-07" db="EMBL/GenBank/DDBJ databases">
        <title>Genome Analysis of a Potential Novel Vibrio Species Secreting pH- and Thermo-stable Alginate Lyase and its Application in Producing Alginate Oligosaccharides.</title>
        <authorList>
            <person name="Huang H."/>
            <person name="Bao K."/>
        </authorList>
    </citation>
    <scope>NUCLEOTIDE SEQUENCE</scope>
    <source>
        <strain evidence="4">HB236076</strain>
    </source>
</reference>